<feature type="transmembrane region" description="Helical" evidence="1">
    <location>
        <begin position="57"/>
        <end position="75"/>
    </location>
</feature>
<dbReference type="Proteomes" id="UP001176806">
    <property type="component" value="Unassembled WGS sequence"/>
</dbReference>
<sequence length="229" mass="26852">MVVFNIHAVIVILLVLGVNYLLSFIFPDFQNRSHPFFWLAFSVIAGITEQTKLKGRLFWLPLWLIGLFVFTKISISEYQKNDSLTAPIIFLVIVIIAFLLIKVFNIKGWNKAKQHLKRLKETNHDVNNIEQSSLLKQAFFLPRFFIPDSDIQLMFFGKIYNKIYTLWFSKPERISHYLKLITLIKNTISEELFNAKVSVLNDRLIKLREGKVTSIDEYLVKNIEEVLKK</sequence>
<accession>A0ABT8WRU3</accession>
<reference evidence="2" key="1">
    <citation type="submission" date="2023-07" db="EMBL/GenBank/DDBJ databases">
        <title>Two novel species in the genus Flavivirga.</title>
        <authorList>
            <person name="Kwon K."/>
        </authorList>
    </citation>
    <scope>NUCLEOTIDE SEQUENCE</scope>
    <source>
        <strain evidence="2">KACC 14158</strain>
    </source>
</reference>
<comment type="caution">
    <text evidence="2">The sequence shown here is derived from an EMBL/GenBank/DDBJ whole genome shotgun (WGS) entry which is preliminary data.</text>
</comment>
<proteinExistence type="predicted"/>
<keyword evidence="1" id="KW-0812">Transmembrane</keyword>
<feature type="transmembrane region" description="Helical" evidence="1">
    <location>
        <begin position="6"/>
        <end position="26"/>
    </location>
</feature>
<keyword evidence="3" id="KW-1185">Reference proteome</keyword>
<keyword evidence="1" id="KW-1133">Transmembrane helix</keyword>
<protein>
    <submittedName>
        <fullName evidence="2">Uncharacterized protein</fullName>
    </submittedName>
</protein>
<feature type="transmembrane region" description="Helical" evidence="1">
    <location>
        <begin position="87"/>
        <end position="104"/>
    </location>
</feature>
<dbReference type="RefSeq" id="WP_303303123.1">
    <property type="nucleotide sequence ID" value="NZ_BAABDA010000046.1"/>
</dbReference>
<name>A0ABT8WRU3_9FLAO</name>
<evidence type="ECO:0000313" key="3">
    <source>
        <dbReference type="Proteomes" id="UP001176806"/>
    </source>
</evidence>
<keyword evidence="1" id="KW-0472">Membrane</keyword>
<dbReference type="EMBL" id="JAUOEL010000006">
    <property type="protein sequence ID" value="MDO5975889.1"/>
    <property type="molecule type" value="Genomic_DNA"/>
</dbReference>
<evidence type="ECO:0000256" key="1">
    <source>
        <dbReference type="SAM" id="Phobius"/>
    </source>
</evidence>
<gene>
    <name evidence="2" type="ORF">Q4Q40_16960</name>
</gene>
<organism evidence="2 3">
    <name type="scientific">Flavivirga jejuensis</name>
    <dbReference type="NCBI Taxonomy" id="870487"/>
    <lineage>
        <taxon>Bacteria</taxon>
        <taxon>Pseudomonadati</taxon>
        <taxon>Bacteroidota</taxon>
        <taxon>Flavobacteriia</taxon>
        <taxon>Flavobacteriales</taxon>
        <taxon>Flavobacteriaceae</taxon>
        <taxon>Flavivirga</taxon>
    </lineage>
</organism>
<evidence type="ECO:0000313" key="2">
    <source>
        <dbReference type="EMBL" id="MDO5975889.1"/>
    </source>
</evidence>